<dbReference type="AlphaFoldDB" id="A0A5N5EW23"/>
<evidence type="ECO:0000256" key="1">
    <source>
        <dbReference type="SAM" id="MobiDB-lite"/>
    </source>
</evidence>
<dbReference type="RefSeq" id="WP_151511971.1">
    <property type="nucleotide sequence ID" value="NZ_VYUA01000022.1"/>
</dbReference>
<evidence type="ECO:0000313" key="3">
    <source>
        <dbReference type="Proteomes" id="UP000326907"/>
    </source>
</evidence>
<proteinExistence type="predicted"/>
<dbReference type="EMBL" id="VYUA01000022">
    <property type="protein sequence ID" value="KAB2590164.1"/>
    <property type="molecule type" value="Genomic_DNA"/>
</dbReference>
<evidence type="ECO:0000313" key="2">
    <source>
        <dbReference type="EMBL" id="KAB2590164.1"/>
    </source>
</evidence>
<feature type="region of interest" description="Disordered" evidence="1">
    <location>
        <begin position="112"/>
        <end position="134"/>
    </location>
</feature>
<dbReference type="Proteomes" id="UP000326907">
    <property type="component" value="Unassembled WGS sequence"/>
</dbReference>
<reference evidence="2 3" key="1">
    <citation type="submission" date="2019-09" db="EMBL/GenBank/DDBJ databases">
        <authorList>
            <person name="Liu P."/>
        </authorList>
    </citation>
    <scope>NUCLEOTIDE SEQUENCE [LARGE SCALE GENOMIC DNA]</scope>
    <source>
        <strain evidence="2 3">TRM68085</strain>
    </source>
</reference>
<protein>
    <submittedName>
        <fullName evidence="2">Uncharacterized protein</fullName>
    </submittedName>
</protein>
<keyword evidence="3" id="KW-1185">Reference proteome</keyword>
<sequence length="134" mass="14313">MSARGAVTVLAFHRGWAKALRVDPDTSTAPPDTLAGPTLEVTVTTQPIHSDPQPIPRTQNAVAAALPAAQRMEFYREMGEATPETIGEVLTNWWLLVQVAGDPQTARTAAAVKAGTAPGRSASTVMRELRERGR</sequence>
<gene>
    <name evidence="2" type="ORF">F5983_22745</name>
</gene>
<organism evidence="2 3">
    <name type="scientific">Streptomyces arboris</name>
    <dbReference type="NCBI Taxonomy" id="2600619"/>
    <lineage>
        <taxon>Bacteria</taxon>
        <taxon>Bacillati</taxon>
        <taxon>Actinomycetota</taxon>
        <taxon>Actinomycetes</taxon>
        <taxon>Kitasatosporales</taxon>
        <taxon>Streptomycetaceae</taxon>
        <taxon>Streptomyces</taxon>
    </lineage>
</organism>
<accession>A0A5N5EW23</accession>
<comment type="caution">
    <text evidence="2">The sequence shown here is derived from an EMBL/GenBank/DDBJ whole genome shotgun (WGS) entry which is preliminary data.</text>
</comment>
<name>A0A5N5EW23_9ACTN</name>